<accession>A0ABY7T9E4</accession>
<feature type="transmembrane region" description="Helical" evidence="1">
    <location>
        <begin position="43"/>
        <end position="61"/>
    </location>
</feature>
<evidence type="ECO:0008006" key="4">
    <source>
        <dbReference type="Google" id="ProtNLM"/>
    </source>
</evidence>
<keyword evidence="1" id="KW-1133">Transmembrane helix</keyword>
<evidence type="ECO:0000313" key="3">
    <source>
        <dbReference type="Proteomes" id="UP001216139"/>
    </source>
</evidence>
<evidence type="ECO:0000313" key="2">
    <source>
        <dbReference type="EMBL" id="WCT12531.1"/>
    </source>
</evidence>
<dbReference type="EMBL" id="CP117167">
    <property type="protein sequence ID" value="WCT12531.1"/>
    <property type="molecule type" value="Genomic_DNA"/>
</dbReference>
<keyword evidence="1" id="KW-0812">Transmembrane</keyword>
<gene>
    <name evidence="2" type="ORF">PQO05_01125</name>
</gene>
<organism evidence="2 3">
    <name type="scientific">Mucilaginibacter jinjuensis</name>
    <dbReference type="NCBI Taxonomy" id="1176721"/>
    <lineage>
        <taxon>Bacteria</taxon>
        <taxon>Pseudomonadati</taxon>
        <taxon>Bacteroidota</taxon>
        <taxon>Sphingobacteriia</taxon>
        <taxon>Sphingobacteriales</taxon>
        <taxon>Sphingobacteriaceae</taxon>
        <taxon>Mucilaginibacter</taxon>
    </lineage>
</organism>
<sequence>MNTKLILTVTAILFALIGIFLTFAPDYVMTLMGISPNKGIELILQLLGATYYAFAILNWMAKGAIIGGIYNKPIALANFTHFLIGGMALTKAAFGHNNLPTIVSVLGGFYVVCALVFWVMMSKHPKPKTAD</sequence>
<feature type="transmembrane region" description="Helical" evidence="1">
    <location>
        <begin position="73"/>
        <end position="94"/>
    </location>
</feature>
<dbReference type="Proteomes" id="UP001216139">
    <property type="component" value="Chromosome"/>
</dbReference>
<feature type="transmembrane region" description="Helical" evidence="1">
    <location>
        <begin position="5"/>
        <end position="23"/>
    </location>
</feature>
<feature type="transmembrane region" description="Helical" evidence="1">
    <location>
        <begin position="100"/>
        <end position="120"/>
    </location>
</feature>
<proteinExistence type="predicted"/>
<keyword evidence="1" id="KW-0472">Membrane</keyword>
<dbReference type="RefSeq" id="WP_273630797.1">
    <property type="nucleotide sequence ID" value="NZ_CP117167.1"/>
</dbReference>
<reference evidence="2 3" key="1">
    <citation type="submission" date="2023-02" db="EMBL/GenBank/DDBJ databases">
        <title>Genome sequence of Mucilaginibacter jinjuensis strain KACC 16571.</title>
        <authorList>
            <person name="Kim S."/>
            <person name="Heo J."/>
            <person name="Kwon S.-W."/>
        </authorList>
    </citation>
    <scope>NUCLEOTIDE SEQUENCE [LARGE SCALE GENOMIC DNA]</scope>
    <source>
        <strain evidence="2 3">KACC 16571</strain>
    </source>
</reference>
<evidence type="ECO:0000256" key="1">
    <source>
        <dbReference type="SAM" id="Phobius"/>
    </source>
</evidence>
<name>A0ABY7T9E4_9SPHI</name>
<protein>
    <recommendedName>
        <fullName evidence="4">DUF4383 domain-containing protein</fullName>
    </recommendedName>
</protein>
<keyword evidence="3" id="KW-1185">Reference proteome</keyword>